<dbReference type="GO" id="GO:0004519">
    <property type="term" value="F:endonuclease activity"/>
    <property type="evidence" value="ECO:0007669"/>
    <property type="project" value="UniProtKB-KW"/>
</dbReference>
<keyword evidence="2" id="KW-0540">Nuclease</keyword>
<comment type="caution">
    <text evidence="2">The sequence shown here is derived from an EMBL/GenBank/DDBJ whole genome shotgun (WGS) entry which is preliminary data.</text>
</comment>
<dbReference type="AlphaFoldDB" id="A0A4Q9GSF5"/>
<gene>
    <name evidence="2" type="ORF">EYE40_06425</name>
</gene>
<name>A0A4Q9GSF5_9MICO</name>
<evidence type="ECO:0000313" key="3">
    <source>
        <dbReference type="Proteomes" id="UP000294194"/>
    </source>
</evidence>
<feature type="domain" description="HNH nuclease" evidence="1">
    <location>
        <begin position="334"/>
        <end position="386"/>
    </location>
</feature>
<keyword evidence="2" id="KW-0378">Hydrolase</keyword>
<accession>A0A4Q9GSF5</accession>
<dbReference type="RefSeq" id="WP_130981175.1">
    <property type="nucleotide sequence ID" value="NZ_SISG01000001.1"/>
</dbReference>
<dbReference type="InterPro" id="IPR003870">
    <property type="entry name" value="DUF222"/>
</dbReference>
<sequence>MTFLAPPEQFTPSESLTRGAVERVVSESIDAVIGIDNVIAMLQAQRVTALHQAVVFNALLDDEPGPGSSLRLRSLRAELASATRIPERTAERQLAEAEMLVNSLPATFEALSTAAISERHARVMVDQTSCLDPADIAALEEVALAFAERLTAAQFDRKVRSLREKLHPETMVERRVRAEADREVELCPDRDGMAWLNVYLPAADAVAIFQRLTDLSATVPADPRTLAQRRADAARALLLRGETPGFDPADPGSWAGATHPVPRGVTARVMVTVPALTLLRQSDEPATLEGYGPIDADMARQLTSEAPSLSRLLTHPETGAVLSVGRDSYRIPEVVRNWLRARDGTCRFPGCSQPAMRTEIDHTLGWAEGGGTDHDNLACLCQGHHTLKGETAWSVRQIPASATVAPGTLEWTSPQGRIYRTEPELRLS</sequence>
<dbReference type="InterPro" id="IPR003615">
    <property type="entry name" value="HNH_nuc"/>
</dbReference>
<keyword evidence="2" id="KW-0255">Endonuclease</keyword>
<dbReference type="SMART" id="SM00507">
    <property type="entry name" value="HNHc"/>
    <property type="match status" value="1"/>
</dbReference>
<evidence type="ECO:0000259" key="1">
    <source>
        <dbReference type="SMART" id="SM00507"/>
    </source>
</evidence>
<proteinExistence type="predicted"/>
<keyword evidence="3" id="KW-1185">Reference proteome</keyword>
<organism evidence="2 3">
    <name type="scientific">Glaciihabitans arcticus</name>
    <dbReference type="NCBI Taxonomy" id="2668039"/>
    <lineage>
        <taxon>Bacteria</taxon>
        <taxon>Bacillati</taxon>
        <taxon>Actinomycetota</taxon>
        <taxon>Actinomycetes</taxon>
        <taxon>Micrococcales</taxon>
        <taxon>Microbacteriaceae</taxon>
        <taxon>Glaciihabitans</taxon>
    </lineage>
</organism>
<dbReference type="Pfam" id="PF02720">
    <property type="entry name" value="DUF222"/>
    <property type="match status" value="1"/>
</dbReference>
<dbReference type="EMBL" id="SISG01000001">
    <property type="protein sequence ID" value="TBN57064.1"/>
    <property type="molecule type" value="Genomic_DNA"/>
</dbReference>
<dbReference type="Gene3D" id="1.10.30.50">
    <property type="match status" value="1"/>
</dbReference>
<dbReference type="Proteomes" id="UP000294194">
    <property type="component" value="Unassembled WGS sequence"/>
</dbReference>
<dbReference type="CDD" id="cd00085">
    <property type="entry name" value="HNHc"/>
    <property type="match status" value="1"/>
</dbReference>
<protein>
    <submittedName>
        <fullName evidence="2">HNH endonuclease</fullName>
    </submittedName>
</protein>
<reference evidence="3" key="1">
    <citation type="submission" date="2019-02" db="EMBL/GenBank/DDBJ databases">
        <title>Glaciihabitans arcticus sp. nov., a psychrotolerant bacterium isolated from polar soil.</title>
        <authorList>
            <person name="Dahal R.H."/>
        </authorList>
    </citation>
    <scope>NUCLEOTIDE SEQUENCE [LARGE SCALE GENOMIC DNA]</scope>
    <source>
        <strain evidence="3">RP-3-7</strain>
    </source>
</reference>
<evidence type="ECO:0000313" key="2">
    <source>
        <dbReference type="EMBL" id="TBN57064.1"/>
    </source>
</evidence>